<dbReference type="GO" id="GO:0005643">
    <property type="term" value="C:nuclear pore"/>
    <property type="evidence" value="ECO:0007669"/>
    <property type="project" value="UniProtKB-SubCell"/>
</dbReference>
<dbReference type="PANTHER" id="PTHR11225">
    <property type="entry name" value="NUCLEAR PORE COMPLEX PROTEIN NUP93 NUCLEOPORIN NUP93 DEAD EYE PROTEIN"/>
    <property type="match status" value="1"/>
</dbReference>
<evidence type="ECO:0000256" key="5">
    <source>
        <dbReference type="SAM" id="MobiDB-lite"/>
    </source>
</evidence>
<proteinExistence type="inferred from homology"/>
<dbReference type="AlphaFoldDB" id="A0AA91PY28"/>
<accession>A0AA91PY28</accession>
<protein>
    <recommendedName>
        <fullName evidence="4">Nuclear pore protein</fullName>
    </recommendedName>
</protein>
<evidence type="ECO:0000256" key="1">
    <source>
        <dbReference type="ARBA" id="ARBA00004259"/>
    </source>
</evidence>
<dbReference type="PANTHER" id="PTHR11225:SF4">
    <property type="entry name" value="NUCLEAR PORE COMPLEX PROTEIN NUP93"/>
    <property type="match status" value="1"/>
</dbReference>
<evidence type="ECO:0000313" key="6">
    <source>
        <dbReference type="EMBL" id="OVF07481.1"/>
    </source>
</evidence>
<dbReference type="GO" id="GO:0006606">
    <property type="term" value="P:protein import into nucleus"/>
    <property type="evidence" value="ECO:0007669"/>
    <property type="project" value="TreeGrafter"/>
</dbReference>
<name>A0AA91PY28_CLALS</name>
<feature type="compositionally biased region" description="Polar residues" evidence="5">
    <location>
        <begin position="47"/>
        <end position="74"/>
    </location>
</feature>
<dbReference type="InterPro" id="IPR007231">
    <property type="entry name" value="Nucleoporin_int_Nup93/Nic96"/>
</dbReference>
<reference evidence="6 7" key="1">
    <citation type="submission" date="2017-04" db="EMBL/GenBank/DDBJ databases">
        <title>Draft genome of the yeast Clavispora lusitaniae type strain CBS 6936.</title>
        <authorList>
            <person name="Durrens P."/>
            <person name="Klopp C."/>
            <person name="Biteau N."/>
            <person name="Fitton-Ouhabi V."/>
            <person name="Dementhon K."/>
            <person name="Accoceberry I."/>
            <person name="Sherman D.J."/>
            <person name="Noel T."/>
        </authorList>
    </citation>
    <scope>NUCLEOTIDE SEQUENCE [LARGE SCALE GENOMIC DNA]</scope>
    <source>
        <strain evidence="6 7">CBS 6936</strain>
    </source>
</reference>
<feature type="compositionally biased region" description="Low complexity" evidence="5">
    <location>
        <begin position="14"/>
        <end position="46"/>
    </location>
</feature>
<keyword evidence="4" id="KW-0509">mRNA transport</keyword>
<keyword evidence="3 4" id="KW-0539">Nucleus</keyword>
<keyword evidence="4" id="KW-0813">Transport</keyword>
<feature type="region of interest" description="Disordered" evidence="5">
    <location>
        <begin position="151"/>
        <end position="173"/>
    </location>
</feature>
<dbReference type="KEGG" id="clus:A9F13_13g02002"/>
<keyword evidence="4" id="KW-0811">Translocation</keyword>
<comment type="similarity">
    <text evidence="2 4">Belongs to the nucleoporin interacting component (NIC) family.</text>
</comment>
<organism evidence="6 7">
    <name type="scientific">Clavispora lusitaniae</name>
    <name type="common">Candida lusitaniae</name>
    <dbReference type="NCBI Taxonomy" id="36911"/>
    <lineage>
        <taxon>Eukaryota</taxon>
        <taxon>Fungi</taxon>
        <taxon>Dikarya</taxon>
        <taxon>Ascomycota</taxon>
        <taxon>Saccharomycotina</taxon>
        <taxon>Pichiomycetes</taxon>
        <taxon>Metschnikowiaceae</taxon>
        <taxon>Clavispora</taxon>
    </lineage>
</organism>
<evidence type="ECO:0000256" key="2">
    <source>
        <dbReference type="ARBA" id="ARBA00010186"/>
    </source>
</evidence>
<dbReference type="Pfam" id="PF04097">
    <property type="entry name" value="Nic96"/>
    <property type="match status" value="1"/>
</dbReference>
<feature type="region of interest" description="Disordered" evidence="5">
    <location>
        <begin position="1"/>
        <end position="74"/>
    </location>
</feature>
<gene>
    <name evidence="6" type="ORF">A9F13_13g02002</name>
</gene>
<dbReference type="GO" id="GO:0017056">
    <property type="term" value="F:structural constituent of nuclear pore"/>
    <property type="evidence" value="ECO:0007669"/>
    <property type="project" value="InterPro"/>
</dbReference>
<dbReference type="GO" id="GO:0016973">
    <property type="term" value="P:poly(A)+ mRNA export from nucleus"/>
    <property type="evidence" value="ECO:0007669"/>
    <property type="project" value="TreeGrafter"/>
</dbReference>
<keyword evidence="4" id="KW-0906">Nuclear pore complex</keyword>
<comment type="caution">
    <text evidence="6">The sequence shown here is derived from an EMBL/GenBank/DDBJ whole genome shotgun (WGS) entry which is preliminary data.</text>
</comment>
<evidence type="ECO:0000313" key="7">
    <source>
        <dbReference type="Proteomes" id="UP000195602"/>
    </source>
</evidence>
<sequence length="973" mass="110332">MSLFGSKPPTQQNGSTGFSFGSTPSVPQTQQQNQNQQPSMNGSMNSAASTLPESNFGGKSTSQTLPSEITPDSSSNKILRDLLDSANNLPKVDNGHLGYIHLPLSELQKRTEKLRSNEKYKGNYTQAHYLLSASGINAADIENELRRIPSATSTSTHMKQDHPESTSLSRVEQNYTKPESIENYLIAKKDESILSAIEQSLAAASKDFDLFINQKIAIDWKVRKEHLKKSLGIPTKSKITNEELAKSFNWNKSLPGSYRVLTPLSTKESSSHTRQISREKFESHAKVVYHLNEARLQNKPFPISLSFEELSKTSTDLKSKQMSEVWRIISDLCNEKFIKVNQEQLFLNMYNSSTVDLKLKMRIVGSSRKHLEEQFFNYIDEIYTKEDKKSPELLPPSNINKVTFFIQKVIAMNNDAEYMERTLNINGVPIWALLFYLLRSGLYDEAVELTKVNKSIFEKFDSNFPVYLSSYVRSNCFGLPSDLQERLSSDFSQTFQFLNEDSTNFDPYKYAVYKIIGKCDLAKKSLPSTINLSIEDWLWFHLQLINEFNPEASSSLIFENYTLENLQRKVISIGADKFNASSNNPSYAKTLVMLGLYELAVKYIYDYSNECDAVHLAIGLCYYGLLRVSTSNTDELITLNSEVYEINFSRLLGSYTRTFKISDPKVAAQYLVLICLPMGGQSKKENAKCHEALRELILISREFGPLLGELNQVNGDKVPGILEKQRSLINLPSLDNFYHQIVEVTAKRCEEEGRIFDALRLYQLCQEHNTVVTLINKLLSEVLSMTELDKPLLTRAEYKTPAGEMKPEETIDNNIILLSKHIMKVFANNSNILEKISAKQREIADILLSIVDVREQFVSKDWHATLDSVKKLGLVPIVANDDFVEVRQAAESLTTFDVALVKVVPSLLIIVMTCVSQINHSVMTRKFGVSEAERSESERLKAIAKNCMIYAGMIQYKMPRETYSLLVKLESQL</sequence>
<comment type="subcellular location">
    <subcellularLocation>
        <location evidence="1">Nucleus envelope</location>
    </subcellularLocation>
    <subcellularLocation>
        <location evidence="4">Nucleus</location>
        <location evidence="4">Nuclear pore complex</location>
    </subcellularLocation>
</comment>
<keyword evidence="4" id="KW-0472">Membrane</keyword>
<dbReference type="EMBL" id="LYUB02000013">
    <property type="protein sequence ID" value="OVF07481.1"/>
    <property type="molecule type" value="Genomic_DNA"/>
</dbReference>
<dbReference type="Proteomes" id="UP000195602">
    <property type="component" value="Unassembled WGS sequence"/>
</dbReference>
<evidence type="ECO:0000256" key="4">
    <source>
        <dbReference type="RuleBase" id="RU364035"/>
    </source>
</evidence>
<evidence type="ECO:0000256" key="3">
    <source>
        <dbReference type="ARBA" id="ARBA00023242"/>
    </source>
</evidence>
<keyword evidence="4" id="KW-0653">Protein transport</keyword>